<proteinExistence type="predicted"/>
<gene>
    <name evidence="2" type="ORF">RDB_LOCUS131096</name>
</gene>
<protein>
    <submittedName>
        <fullName evidence="2">Uncharacterized protein</fullName>
    </submittedName>
</protein>
<name>A0A8H3HH60_9AGAM</name>
<comment type="caution">
    <text evidence="2">The sequence shown here is derived from an EMBL/GenBank/DDBJ whole genome shotgun (WGS) entry which is preliminary data.</text>
</comment>
<feature type="compositionally biased region" description="Polar residues" evidence="1">
    <location>
        <begin position="38"/>
        <end position="49"/>
    </location>
</feature>
<sequence length="363" mass="40128">YVGVATRPGDGEKLVSPPQPPSSIQHPDTEKDEGISSRGDSASPTTTPRLSLGHDLKPIVGKPADEDIKAIHAVIRASNSMAHLPKFHNTDLSMQLSQHLFGAQIGAYFQTLNERPIYSPVGVYVNRSNCPMSLLPGDESIYTPPVLPSHIPGTLNEVVGAPSDEDIKLVQDVVRTLEHLAHTPRLFDAHLNMKISQHMFNLQFAQHIHDSSEGRLVSETESEESRPMEPLPTKGLRSEMWVDSSLLVPVVYVLRQQVGPAPEVERLSETLSGLAQLGGIMKSLQEATIESKDVLKNMDRMLTLIQRNQLTIGGMDKYYHLYKDPVNRQGKAATRYCNKPKLIDGKKGEAEQLILKELGVSRF</sequence>
<dbReference type="Proteomes" id="UP000663853">
    <property type="component" value="Unassembled WGS sequence"/>
</dbReference>
<feature type="region of interest" description="Disordered" evidence="1">
    <location>
        <begin position="1"/>
        <end position="57"/>
    </location>
</feature>
<evidence type="ECO:0000313" key="2">
    <source>
        <dbReference type="EMBL" id="CAE6512432.1"/>
    </source>
</evidence>
<dbReference type="EMBL" id="CAJMXA010003703">
    <property type="protein sequence ID" value="CAE6512432.1"/>
    <property type="molecule type" value="Genomic_DNA"/>
</dbReference>
<evidence type="ECO:0000256" key="1">
    <source>
        <dbReference type="SAM" id="MobiDB-lite"/>
    </source>
</evidence>
<organism evidence="2 3">
    <name type="scientific">Rhizoctonia solani</name>
    <dbReference type="NCBI Taxonomy" id="456999"/>
    <lineage>
        <taxon>Eukaryota</taxon>
        <taxon>Fungi</taxon>
        <taxon>Dikarya</taxon>
        <taxon>Basidiomycota</taxon>
        <taxon>Agaricomycotina</taxon>
        <taxon>Agaricomycetes</taxon>
        <taxon>Cantharellales</taxon>
        <taxon>Ceratobasidiaceae</taxon>
        <taxon>Rhizoctonia</taxon>
    </lineage>
</organism>
<feature type="non-terminal residue" evidence="2">
    <location>
        <position position="1"/>
    </location>
</feature>
<dbReference type="AlphaFoldDB" id="A0A8H3HH60"/>
<reference evidence="2" key="1">
    <citation type="submission" date="2021-01" db="EMBL/GenBank/DDBJ databases">
        <authorList>
            <person name="Kaushik A."/>
        </authorList>
    </citation>
    <scope>NUCLEOTIDE SEQUENCE</scope>
    <source>
        <strain evidence="2">AG6-10EEA</strain>
    </source>
</reference>
<accession>A0A8H3HH60</accession>
<evidence type="ECO:0000313" key="3">
    <source>
        <dbReference type="Proteomes" id="UP000663853"/>
    </source>
</evidence>